<feature type="chain" id="PRO_5012146540" description="EGF-like domain-containing protein" evidence="8">
    <location>
        <begin position="25"/>
        <end position="465"/>
    </location>
</feature>
<keyword evidence="5 8" id="KW-0732">Signal</keyword>
<dbReference type="GO" id="GO:0005576">
    <property type="term" value="C:extracellular region"/>
    <property type="evidence" value="ECO:0007669"/>
    <property type="project" value="UniProtKB-SubCell"/>
</dbReference>
<dbReference type="OrthoDB" id="5989148at2759"/>
<evidence type="ECO:0000256" key="3">
    <source>
        <dbReference type="ARBA" id="ARBA00004613"/>
    </source>
</evidence>
<dbReference type="SUPFAM" id="SSF51126">
    <property type="entry name" value="Pectin lyase-like"/>
    <property type="match status" value="1"/>
</dbReference>
<dbReference type="PANTHER" id="PTHR11319:SF35">
    <property type="entry name" value="OUTER MEMBRANE PROTEIN PMPC-RELATED"/>
    <property type="match status" value="1"/>
</dbReference>
<dbReference type="AlphaFoldDB" id="A0A1Y1IDI6"/>
<comment type="subcellular location">
    <subcellularLocation>
        <location evidence="1">Cell envelope</location>
    </subcellularLocation>
    <subcellularLocation>
        <location evidence="2">Cell outer membrane</location>
    </subcellularLocation>
    <subcellularLocation>
        <location evidence="3">Secreted</location>
    </subcellularLocation>
</comment>
<keyword evidence="10" id="KW-1185">Reference proteome</keyword>
<evidence type="ECO:0000256" key="8">
    <source>
        <dbReference type="SAM" id="SignalP"/>
    </source>
</evidence>
<proteinExistence type="predicted"/>
<dbReference type="Gene3D" id="2.40.155.10">
    <property type="entry name" value="Green fluorescent protein"/>
    <property type="match status" value="1"/>
</dbReference>
<organism evidence="9 10">
    <name type="scientific">Klebsormidium nitens</name>
    <name type="common">Green alga</name>
    <name type="synonym">Ulothrix nitens</name>
    <dbReference type="NCBI Taxonomy" id="105231"/>
    <lineage>
        <taxon>Eukaryota</taxon>
        <taxon>Viridiplantae</taxon>
        <taxon>Streptophyta</taxon>
        <taxon>Klebsormidiophyceae</taxon>
        <taxon>Klebsormidiales</taxon>
        <taxon>Klebsormidiaceae</taxon>
        <taxon>Klebsormidium</taxon>
    </lineage>
</organism>
<gene>
    <name evidence="9" type="ORF">KFL_004800100</name>
</gene>
<evidence type="ECO:0000256" key="2">
    <source>
        <dbReference type="ARBA" id="ARBA00004442"/>
    </source>
</evidence>
<evidence type="ECO:0000256" key="5">
    <source>
        <dbReference type="ARBA" id="ARBA00022729"/>
    </source>
</evidence>
<dbReference type="EMBL" id="DF237429">
    <property type="protein sequence ID" value="GAQ89025.1"/>
    <property type="molecule type" value="Genomic_DNA"/>
</dbReference>
<dbReference type="Proteomes" id="UP000054558">
    <property type="component" value="Unassembled WGS sequence"/>
</dbReference>
<sequence length="465" mass="48280">MARIVPVAAALCALLFLLACQTEAQLLNTTFPAIGSVAGPNTTCVGYTDPVNLQAKLKSARLGEVIVICSDIEVNVTLEVSKAVTIIGGNTTTGAPYTIYGSLDTDYYGYGYVQLFEVADLVGPVVFQNLELSYGYSDYYGGAVLVGDNAVASFINVAFTNNYAYYGAAVYTGGNTTFLGCVFYNNTAERDGGAVYLDNGSGGKTLSVKDSIFYASIAGRSGGAIYMYSSGGYALITDSVFAESEATEEGGAIYVTSGSNATITYTDFINGTSATGGGAVYMHGYGVFAGNSFENNQAPRGGAVYTYGSKNTSFCGGDNFTANVAQVVGLGDNVYVEYTYDDTSATSFCPAIPLGVVNAQSPYSGYSNASCINCDPMMICDKNATGILTPVGVNCTCNAGFYGSGYACYALGYNTTSFLNNLTATLNATATNITANLTRLANSTTASNRTAVNVTALRAGDLMTP</sequence>
<dbReference type="InterPro" id="IPR003368">
    <property type="entry name" value="POMP_repeat"/>
</dbReference>
<protein>
    <recommendedName>
        <fullName evidence="11">EGF-like domain-containing protein</fullName>
    </recommendedName>
</protein>
<accession>A0A1Y1IDI6</accession>
<name>A0A1Y1IDI6_KLENI</name>
<dbReference type="PROSITE" id="PS51257">
    <property type="entry name" value="PROKAR_LIPOPROTEIN"/>
    <property type="match status" value="1"/>
</dbReference>
<evidence type="ECO:0000313" key="9">
    <source>
        <dbReference type="EMBL" id="GAQ89025.1"/>
    </source>
</evidence>
<reference evidence="9 10" key="1">
    <citation type="journal article" date="2014" name="Nat. Commun.">
        <title>Klebsormidium flaccidum genome reveals primary factors for plant terrestrial adaptation.</title>
        <authorList>
            <person name="Hori K."/>
            <person name="Maruyama F."/>
            <person name="Fujisawa T."/>
            <person name="Togashi T."/>
            <person name="Yamamoto N."/>
            <person name="Seo M."/>
            <person name="Sato S."/>
            <person name="Yamada T."/>
            <person name="Mori H."/>
            <person name="Tajima N."/>
            <person name="Moriyama T."/>
            <person name="Ikeuchi M."/>
            <person name="Watanabe M."/>
            <person name="Wada H."/>
            <person name="Kobayashi K."/>
            <person name="Saito M."/>
            <person name="Masuda T."/>
            <person name="Sasaki-Sekimoto Y."/>
            <person name="Mashiguchi K."/>
            <person name="Awai K."/>
            <person name="Shimojima M."/>
            <person name="Masuda S."/>
            <person name="Iwai M."/>
            <person name="Nobusawa T."/>
            <person name="Narise T."/>
            <person name="Kondo S."/>
            <person name="Saito H."/>
            <person name="Sato R."/>
            <person name="Murakawa M."/>
            <person name="Ihara Y."/>
            <person name="Oshima-Yamada Y."/>
            <person name="Ohtaka K."/>
            <person name="Satoh M."/>
            <person name="Sonobe K."/>
            <person name="Ishii M."/>
            <person name="Ohtani R."/>
            <person name="Kanamori-Sato M."/>
            <person name="Honoki R."/>
            <person name="Miyazaki D."/>
            <person name="Mochizuki H."/>
            <person name="Umetsu J."/>
            <person name="Higashi K."/>
            <person name="Shibata D."/>
            <person name="Kamiya Y."/>
            <person name="Sato N."/>
            <person name="Nakamura Y."/>
            <person name="Tabata S."/>
            <person name="Ida S."/>
            <person name="Kurokawa K."/>
            <person name="Ohta H."/>
        </authorList>
    </citation>
    <scope>NUCLEOTIDE SEQUENCE [LARGE SCALE GENOMIC DNA]</scope>
    <source>
        <strain evidence="9 10">NIES-2285</strain>
    </source>
</reference>
<evidence type="ECO:0000256" key="7">
    <source>
        <dbReference type="ARBA" id="ARBA00023237"/>
    </source>
</evidence>
<dbReference type="InterPro" id="IPR009017">
    <property type="entry name" value="GFP"/>
</dbReference>
<dbReference type="PANTHER" id="PTHR11319">
    <property type="entry name" value="G PROTEIN-COUPLED RECEPTOR-RELATED"/>
    <property type="match status" value="1"/>
</dbReference>
<evidence type="ECO:0000256" key="6">
    <source>
        <dbReference type="ARBA" id="ARBA00023136"/>
    </source>
</evidence>
<keyword evidence="7" id="KW-0998">Cell outer membrane</keyword>
<keyword evidence="4" id="KW-0964">Secreted</keyword>
<keyword evidence="6" id="KW-0472">Membrane</keyword>
<evidence type="ECO:0000313" key="10">
    <source>
        <dbReference type="Proteomes" id="UP000054558"/>
    </source>
</evidence>
<dbReference type="InterPro" id="IPR011050">
    <property type="entry name" value="Pectin_lyase_fold/virulence"/>
</dbReference>
<evidence type="ECO:0000256" key="1">
    <source>
        <dbReference type="ARBA" id="ARBA00004196"/>
    </source>
</evidence>
<dbReference type="Pfam" id="PF02415">
    <property type="entry name" value="Chlam_PMP"/>
    <property type="match status" value="1"/>
</dbReference>
<evidence type="ECO:0000256" key="4">
    <source>
        <dbReference type="ARBA" id="ARBA00022525"/>
    </source>
</evidence>
<feature type="signal peptide" evidence="8">
    <location>
        <begin position="1"/>
        <end position="24"/>
    </location>
</feature>
<evidence type="ECO:0008006" key="11">
    <source>
        <dbReference type="Google" id="ProtNLM"/>
    </source>
</evidence>